<feature type="transmembrane region" description="Helical" evidence="1">
    <location>
        <begin position="29"/>
        <end position="51"/>
    </location>
</feature>
<feature type="transmembrane region" description="Helical" evidence="1">
    <location>
        <begin position="312"/>
        <end position="332"/>
    </location>
</feature>
<feature type="transmembrane region" description="Helical" evidence="1">
    <location>
        <begin position="344"/>
        <end position="367"/>
    </location>
</feature>
<keyword evidence="1" id="KW-1133">Transmembrane helix</keyword>
<evidence type="ECO:0000256" key="1">
    <source>
        <dbReference type="SAM" id="Phobius"/>
    </source>
</evidence>
<dbReference type="RefSeq" id="WP_307348658.1">
    <property type="nucleotide sequence ID" value="NZ_JAUSVS010000003.1"/>
</dbReference>
<proteinExistence type="predicted"/>
<feature type="transmembrane region" description="Helical" evidence="1">
    <location>
        <begin position="490"/>
        <end position="510"/>
    </location>
</feature>
<feature type="transmembrane region" description="Helical" evidence="1">
    <location>
        <begin position="417"/>
        <end position="437"/>
    </location>
</feature>
<accession>A0ABU0IQ96</accession>
<feature type="transmembrane region" description="Helical" evidence="1">
    <location>
        <begin position="145"/>
        <end position="169"/>
    </location>
</feature>
<reference evidence="2 3" key="1">
    <citation type="submission" date="2023-07" db="EMBL/GenBank/DDBJ databases">
        <title>Genomic Encyclopedia of Type Strains, Phase IV (KMG-IV): sequencing the most valuable type-strain genomes for metagenomic binning, comparative biology and taxonomic classification.</title>
        <authorList>
            <person name="Goeker M."/>
        </authorList>
    </citation>
    <scope>NUCLEOTIDE SEQUENCE [LARGE SCALE GENOMIC DNA]</scope>
    <source>
        <strain evidence="2 3">DSM 18695</strain>
    </source>
</reference>
<feature type="transmembrane region" description="Helical" evidence="1">
    <location>
        <begin position="71"/>
        <end position="91"/>
    </location>
</feature>
<name>A0ABU0IQ96_9CAUL</name>
<feature type="transmembrane region" description="Helical" evidence="1">
    <location>
        <begin position="388"/>
        <end position="411"/>
    </location>
</feature>
<feature type="transmembrane region" description="Helical" evidence="1">
    <location>
        <begin position="111"/>
        <end position="139"/>
    </location>
</feature>
<dbReference type="Proteomes" id="UP001228905">
    <property type="component" value="Unassembled WGS sequence"/>
</dbReference>
<dbReference type="EMBL" id="JAUSVS010000003">
    <property type="protein sequence ID" value="MDQ0464180.1"/>
    <property type="molecule type" value="Genomic_DNA"/>
</dbReference>
<feature type="transmembrane region" description="Helical" evidence="1">
    <location>
        <begin position="181"/>
        <end position="200"/>
    </location>
</feature>
<keyword evidence="1" id="KW-0812">Transmembrane</keyword>
<keyword evidence="3" id="KW-1185">Reference proteome</keyword>
<organism evidence="2 3">
    <name type="scientific">Caulobacter ginsengisoli</name>
    <dbReference type="NCBI Taxonomy" id="400775"/>
    <lineage>
        <taxon>Bacteria</taxon>
        <taxon>Pseudomonadati</taxon>
        <taxon>Pseudomonadota</taxon>
        <taxon>Alphaproteobacteria</taxon>
        <taxon>Caulobacterales</taxon>
        <taxon>Caulobacteraceae</taxon>
        <taxon>Caulobacter</taxon>
    </lineage>
</organism>
<gene>
    <name evidence="2" type="ORF">QO010_001961</name>
</gene>
<comment type="caution">
    <text evidence="2">The sequence shown here is derived from an EMBL/GenBank/DDBJ whole genome shotgun (WGS) entry which is preliminary data.</text>
</comment>
<protein>
    <submittedName>
        <fullName evidence="2">ABC-2 type transport system permease protein</fullName>
    </submittedName>
</protein>
<feature type="transmembrane region" description="Helical" evidence="1">
    <location>
        <begin position="242"/>
        <end position="262"/>
    </location>
</feature>
<feature type="transmembrane region" description="Helical" evidence="1">
    <location>
        <begin position="457"/>
        <end position="478"/>
    </location>
</feature>
<sequence length="524" mass="55099">MFAAGSLPWLMAHEMRLAWRDMFAKRPGVRAVIFGVALIVLILAVGLPLGIASRNLEVPIQPVWEAIADLVLLTLFTLMLSQCLAAATMALYGRGDLDLLFSAPISPRKVLFVRCLAIAANAYLGIPTFIAAVLIPVAIGGHPGWLGVLGVMAAVALLATSLGLLLAMSLFRVLGPKRTRAVAQVLAALIGAAFFLAAQYRNITGSDQVPLFTEFWAKAQAPGFHLFPFADLPLRAMVGQPIPLAMVMGGSALVFAATTLWLGGRFAADAAAASGVAAGGPAKAGRAVAGDFAQGVFANTVRKELKLLLRDIAMLSQILLRLLYLLPLGFLLARQASRHADLLIPAGAAALAMMAGQVAASLVWVTVSTEESPELLLSSPAPLSVLHRAKLVAALAPLAVLLAPPLAYVTWLFPQAGLAAIAGCAASALAAGLLSMWYQKPAKRGDFRRQRRGGQGFWIGMAFLFTSGMFALATYLAALPVSLLFPVVQVPVAVSAIIPLAVGAVLLLLLRRDEEHIIEIIRAG</sequence>
<evidence type="ECO:0000313" key="2">
    <source>
        <dbReference type="EMBL" id="MDQ0464180.1"/>
    </source>
</evidence>
<keyword evidence="1" id="KW-0472">Membrane</keyword>
<evidence type="ECO:0000313" key="3">
    <source>
        <dbReference type="Proteomes" id="UP001228905"/>
    </source>
</evidence>